<dbReference type="GO" id="GO:0006974">
    <property type="term" value="P:DNA damage response"/>
    <property type="evidence" value="ECO:0007669"/>
    <property type="project" value="TreeGrafter"/>
</dbReference>
<dbReference type="PANTHER" id="PTHR34387:SF2">
    <property type="entry name" value="SLR1258 PROTEIN"/>
    <property type="match status" value="1"/>
</dbReference>
<proteinExistence type="predicted"/>
<organism evidence="1 2">
    <name type="scientific">Ichthyobacterium seriolicida</name>
    <dbReference type="NCBI Taxonomy" id="242600"/>
    <lineage>
        <taxon>Bacteria</taxon>
        <taxon>Pseudomonadati</taxon>
        <taxon>Bacteroidota</taxon>
        <taxon>Flavobacteriia</taxon>
        <taxon>Flavobacteriales</taxon>
        <taxon>Ichthyobacteriaceae</taxon>
        <taxon>Ichthyobacterium</taxon>
    </lineage>
</organism>
<evidence type="ECO:0008006" key="3">
    <source>
        <dbReference type="Google" id="ProtNLM"/>
    </source>
</evidence>
<name>A0A1J1DX87_9FLAO</name>
<dbReference type="OrthoDB" id="9806540at2"/>
<dbReference type="InterPro" id="IPR016907">
    <property type="entry name" value="UCP029033"/>
</dbReference>
<dbReference type="InterPro" id="IPR052022">
    <property type="entry name" value="26kDa_periplasmic_antigen"/>
</dbReference>
<sequence>MNNKKITLSLLIISISLVISAVIISDVVVNSRKFNRSIVIKGSVQREVKADLGIWYLYMKDVSDTLSDTQKKAALKLKLMYEYLESKGIKKSEIMHNMTYVYDPMKNEFYSPNTLEKQKFFSTLKLVISTRNVDGLQRAILDTSSLISKGLAVTTEPWHVKYLFTKLNDIKLEMIEEATKNARESAEKFALNSNSKVGRIKRANQGNFSFENTYTYDDRLMIKKIKVVSTIEFYLID</sequence>
<dbReference type="Proteomes" id="UP000243197">
    <property type="component" value="Chromosome"/>
</dbReference>
<dbReference type="KEGG" id="ise:JBKA6_0450"/>
<dbReference type="Gene3D" id="3.30.110.170">
    <property type="entry name" value="Protein of unknown function (DUF541), domain 1"/>
    <property type="match status" value="1"/>
</dbReference>
<dbReference type="AlphaFoldDB" id="A0A1J1DX87"/>
<gene>
    <name evidence="1" type="ORF">JBKA6_0450</name>
</gene>
<dbReference type="RefSeq" id="WP_096685463.1">
    <property type="nucleotide sequence ID" value="NZ_AP014564.1"/>
</dbReference>
<dbReference type="Gene3D" id="3.30.70.2970">
    <property type="entry name" value="Protein of unknown function (DUF541), domain 2"/>
    <property type="match status" value="1"/>
</dbReference>
<protein>
    <recommendedName>
        <fullName evidence="3">SIMPL domain-containing protein</fullName>
    </recommendedName>
</protein>
<dbReference type="PANTHER" id="PTHR34387">
    <property type="entry name" value="SLR1258 PROTEIN"/>
    <property type="match status" value="1"/>
</dbReference>
<dbReference type="InterPro" id="IPR007497">
    <property type="entry name" value="SIMPL/DUF541"/>
</dbReference>
<reference evidence="1 2" key="1">
    <citation type="submission" date="2014-03" db="EMBL/GenBank/DDBJ databases">
        <title>complete genome sequence of Flavobacteriaceae bacterium JBKA-6.</title>
        <authorList>
            <person name="Takano T."/>
            <person name="Nakamura Y."/>
            <person name="Takuma S."/>
            <person name="Yasuike M."/>
            <person name="Matsuyama T."/>
            <person name="Sakai T."/>
            <person name="Fujiwara A."/>
            <person name="Kimoto K."/>
            <person name="Fukuda Y."/>
            <person name="Kondo H."/>
            <person name="Hirono I."/>
            <person name="Nakayasu C."/>
        </authorList>
    </citation>
    <scope>NUCLEOTIDE SEQUENCE [LARGE SCALE GENOMIC DNA]</scope>
    <source>
        <strain evidence="1 2">JBKA-6</strain>
    </source>
</reference>
<dbReference type="Pfam" id="PF04402">
    <property type="entry name" value="SIMPL"/>
    <property type="match status" value="1"/>
</dbReference>
<accession>A0A1J1DX87</accession>
<dbReference type="PIRSF" id="PIRSF029033">
    <property type="entry name" value="UCP029033"/>
    <property type="match status" value="1"/>
</dbReference>
<dbReference type="EMBL" id="AP014564">
    <property type="protein sequence ID" value="BAV94463.1"/>
    <property type="molecule type" value="Genomic_DNA"/>
</dbReference>
<evidence type="ECO:0000313" key="2">
    <source>
        <dbReference type="Proteomes" id="UP000243197"/>
    </source>
</evidence>
<keyword evidence="2" id="KW-1185">Reference proteome</keyword>
<evidence type="ECO:0000313" key="1">
    <source>
        <dbReference type="EMBL" id="BAV94463.1"/>
    </source>
</evidence>